<evidence type="ECO:0000256" key="15">
    <source>
        <dbReference type="PIRSR" id="PIRSR611782-2"/>
    </source>
</evidence>
<gene>
    <name evidence="17" type="ORF">DY262_08645</name>
</gene>
<feature type="binding site" evidence="15">
    <location>
        <begin position="246"/>
        <end position="248"/>
    </location>
    <ligand>
        <name>substrate</name>
    </ligand>
</feature>
<evidence type="ECO:0000256" key="10">
    <source>
        <dbReference type="ARBA" id="ARBA00022801"/>
    </source>
</evidence>
<evidence type="ECO:0000313" key="17">
    <source>
        <dbReference type="EMBL" id="RFP80529.1"/>
    </source>
</evidence>
<keyword evidence="6" id="KW-0645">Protease</keyword>
<evidence type="ECO:0000256" key="7">
    <source>
        <dbReference type="ARBA" id="ARBA00022729"/>
    </source>
</evidence>
<keyword evidence="8" id="KW-0677">Repeat</keyword>
<dbReference type="EMBL" id="QVLS01000003">
    <property type="protein sequence ID" value="RFP80529.1"/>
    <property type="molecule type" value="Genomic_DNA"/>
</dbReference>
<dbReference type="InterPro" id="IPR001940">
    <property type="entry name" value="Peptidase_S1C"/>
</dbReference>
<evidence type="ECO:0000256" key="14">
    <source>
        <dbReference type="PIRSR" id="PIRSR611782-1"/>
    </source>
</evidence>
<evidence type="ECO:0000256" key="1">
    <source>
        <dbReference type="ARBA" id="ARBA00001772"/>
    </source>
</evidence>
<proteinExistence type="inferred from homology"/>
<evidence type="ECO:0000256" key="6">
    <source>
        <dbReference type="ARBA" id="ARBA00022670"/>
    </source>
</evidence>
<reference evidence="17 18" key="1">
    <citation type="submission" date="2018-08" db="EMBL/GenBank/DDBJ databases">
        <title>Hydrogenophaga sp. LA-38 isolated from sludge.</title>
        <authorList>
            <person name="Im W.-T."/>
        </authorList>
    </citation>
    <scope>NUCLEOTIDE SEQUENCE [LARGE SCALE GENOMIC DNA]</scope>
    <source>
        <strain evidence="17 18">LA-38</strain>
    </source>
</reference>
<evidence type="ECO:0000256" key="3">
    <source>
        <dbReference type="ARBA" id="ARBA00010541"/>
    </source>
</evidence>
<dbReference type="PROSITE" id="PS50106">
    <property type="entry name" value="PDZ"/>
    <property type="match status" value="2"/>
</dbReference>
<feature type="domain" description="PDZ" evidence="16">
    <location>
        <begin position="389"/>
        <end position="489"/>
    </location>
</feature>
<dbReference type="InterPro" id="IPR009003">
    <property type="entry name" value="Peptidase_S1_PA"/>
</dbReference>
<dbReference type="PANTHER" id="PTHR22939:SF130">
    <property type="entry name" value="PERIPLASMIC SERINE ENDOPROTEASE DEGP-LIKE-RELATED"/>
    <property type="match status" value="1"/>
</dbReference>
<feature type="active site" description="Charge relay system" evidence="14">
    <location>
        <position position="248"/>
    </location>
</feature>
<dbReference type="AlphaFoldDB" id="A0A372EMH1"/>
<dbReference type="InterPro" id="IPR001478">
    <property type="entry name" value="PDZ"/>
</dbReference>
<evidence type="ECO:0000256" key="8">
    <source>
        <dbReference type="ARBA" id="ARBA00022737"/>
    </source>
</evidence>
<dbReference type="GO" id="GO:0042597">
    <property type="term" value="C:periplasmic space"/>
    <property type="evidence" value="ECO:0007669"/>
    <property type="project" value="UniProtKB-SubCell"/>
</dbReference>
<feature type="domain" description="PDZ" evidence="16">
    <location>
        <begin position="289"/>
        <end position="356"/>
    </location>
</feature>
<dbReference type="Pfam" id="PF13365">
    <property type="entry name" value="Trypsin_2"/>
    <property type="match status" value="1"/>
</dbReference>
<dbReference type="Gene3D" id="2.30.42.10">
    <property type="match status" value="2"/>
</dbReference>
<evidence type="ECO:0000259" key="16">
    <source>
        <dbReference type="PROSITE" id="PS50106"/>
    </source>
</evidence>
<dbReference type="SMART" id="SM00228">
    <property type="entry name" value="PDZ"/>
    <property type="match status" value="2"/>
</dbReference>
<feature type="binding site" evidence="15">
    <location>
        <position position="145"/>
    </location>
    <ligand>
        <name>substrate</name>
    </ligand>
</feature>
<dbReference type="SUPFAM" id="SSF50156">
    <property type="entry name" value="PDZ domain-like"/>
    <property type="match status" value="2"/>
</dbReference>
<comment type="subcellular location">
    <subcellularLocation>
        <location evidence="2">Periplasm</location>
    </subcellularLocation>
</comment>
<dbReference type="PRINTS" id="PR00834">
    <property type="entry name" value="PROTEASES2C"/>
</dbReference>
<dbReference type="InterPro" id="IPR036034">
    <property type="entry name" value="PDZ_sf"/>
</dbReference>
<dbReference type="PANTHER" id="PTHR22939">
    <property type="entry name" value="SERINE PROTEASE FAMILY S1C HTRA-RELATED"/>
    <property type="match status" value="1"/>
</dbReference>
<organism evidence="17 18">
    <name type="scientific">Hydrogenophaga borbori</name>
    <dbReference type="NCBI Taxonomy" id="2294117"/>
    <lineage>
        <taxon>Bacteria</taxon>
        <taxon>Pseudomonadati</taxon>
        <taxon>Pseudomonadota</taxon>
        <taxon>Betaproteobacteria</taxon>
        <taxon>Burkholderiales</taxon>
        <taxon>Comamonadaceae</taxon>
        <taxon>Hydrogenophaga</taxon>
    </lineage>
</organism>
<dbReference type="GO" id="GO:0006508">
    <property type="term" value="P:proteolysis"/>
    <property type="evidence" value="ECO:0007669"/>
    <property type="project" value="UniProtKB-KW"/>
</dbReference>
<comment type="catalytic activity">
    <reaction evidence="1">
        <text>Acts on substrates that are at least partially unfolded. The cleavage site P1 residue is normally between a pair of hydrophobic residues, such as Val-|-Val.</text>
        <dbReference type="EC" id="3.4.21.107"/>
    </reaction>
</comment>
<dbReference type="InterPro" id="IPR041489">
    <property type="entry name" value="PDZ_6"/>
</dbReference>
<evidence type="ECO:0000256" key="2">
    <source>
        <dbReference type="ARBA" id="ARBA00004418"/>
    </source>
</evidence>
<dbReference type="GO" id="GO:0004252">
    <property type="term" value="F:serine-type endopeptidase activity"/>
    <property type="evidence" value="ECO:0007669"/>
    <property type="project" value="InterPro"/>
</dbReference>
<evidence type="ECO:0000256" key="12">
    <source>
        <dbReference type="ARBA" id="ARBA00023016"/>
    </source>
</evidence>
<dbReference type="EC" id="3.4.21.107" evidence="4"/>
<dbReference type="Pfam" id="PF17820">
    <property type="entry name" value="PDZ_6"/>
    <property type="match status" value="1"/>
</dbReference>
<protein>
    <recommendedName>
        <fullName evidence="5">Probable periplasmic serine endoprotease DegP-like</fullName>
        <ecNumber evidence="4">3.4.21.107</ecNumber>
    </recommendedName>
    <alternativeName>
        <fullName evidence="13">Protease Do</fullName>
    </alternativeName>
</protein>
<sequence>MSARYLRHRLLPLVTAMLVSGAVGGLAVGWGLSRHGTQAPLPITATTTPTAFLRTAASVAAPASGPVDFATIAQANGAAVVNISVSGTRRVGLTGDGAPRQGANPFGFPFPFPDGSGEAPRKDIVRGQGSGFIVDKDGLVLTNAHVVDGASHVTVKLPDRREFQARVLGTDPMTDVAVLKIEAKNLPTVPLGTEKDLRVGDWVLAIGSPYGFENTATVGVVSAKGRSLPDESYVPFIQTDAAINPGNSGGPLFNARGQVVGINSQIFSHTGGYQGLSFSIPIDVALKVKDQIVKSGQAQHARLGVAAQEVNQTLAESFGLDAPRGALVAQVEPGSPADKAGLRSGDVILRVGKEPVDRIADLPLLVGQAQPGERVDIGYWRDGREAQTSVELASASDDRAGAAKTASAAGSEHKLGLMLRPLSEPERRASGTRQGLLIEDVTGAAELAGVQAGDLLIGINGKPVSTVAQVKAEAREAKQAIALQLLRDGNTLFVPLRVG</sequence>
<evidence type="ECO:0000256" key="13">
    <source>
        <dbReference type="ARBA" id="ARBA00032850"/>
    </source>
</evidence>
<evidence type="ECO:0000256" key="4">
    <source>
        <dbReference type="ARBA" id="ARBA00013035"/>
    </source>
</evidence>
<feature type="binding site" evidence="15">
    <location>
        <position position="175"/>
    </location>
    <ligand>
        <name>substrate</name>
    </ligand>
</feature>
<dbReference type="SUPFAM" id="SSF50494">
    <property type="entry name" value="Trypsin-like serine proteases"/>
    <property type="match status" value="1"/>
</dbReference>
<dbReference type="Pfam" id="PF13180">
    <property type="entry name" value="PDZ_2"/>
    <property type="match status" value="1"/>
</dbReference>
<keyword evidence="7" id="KW-0732">Signal</keyword>
<keyword evidence="9" id="KW-0574">Periplasm</keyword>
<dbReference type="Gene3D" id="2.40.10.120">
    <property type="match status" value="1"/>
</dbReference>
<dbReference type="NCBIfam" id="TIGR02037">
    <property type="entry name" value="degP_htrA_DO"/>
    <property type="match status" value="1"/>
</dbReference>
<dbReference type="CDD" id="cd10839">
    <property type="entry name" value="cpPDZ1_DegP-like"/>
    <property type="match status" value="1"/>
</dbReference>
<evidence type="ECO:0000256" key="5">
    <source>
        <dbReference type="ARBA" id="ARBA00013958"/>
    </source>
</evidence>
<keyword evidence="18" id="KW-1185">Reference proteome</keyword>
<feature type="active site" description="Charge relay system" evidence="14">
    <location>
        <position position="175"/>
    </location>
</feature>
<evidence type="ECO:0000256" key="9">
    <source>
        <dbReference type="ARBA" id="ARBA00022764"/>
    </source>
</evidence>
<evidence type="ECO:0000256" key="11">
    <source>
        <dbReference type="ARBA" id="ARBA00022825"/>
    </source>
</evidence>
<dbReference type="InterPro" id="IPR011782">
    <property type="entry name" value="Pept_S1C_Do"/>
</dbReference>
<evidence type="ECO:0000313" key="18">
    <source>
        <dbReference type="Proteomes" id="UP000261931"/>
    </source>
</evidence>
<keyword evidence="10" id="KW-0378">Hydrolase</keyword>
<accession>A0A372EMH1</accession>
<comment type="similarity">
    <text evidence="3">Belongs to the peptidase S1C family.</text>
</comment>
<feature type="active site" description="Charge relay system" evidence="14">
    <location>
        <position position="145"/>
    </location>
</feature>
<comment type="caution">
    <text evidence="17">The sequence shown here is derived from an EMBL/GenBank/DDBJ whole genome shotgun (WGS) entry which is preliminary data.</text>
</comment>
<dbReference type="Proteomes" id="UP000261931">
    <property type="component" value="Unassembled WGS sequence"/>
</dbReference>
<keyword evidence="12" id="KW-0346">Stress response</keyword>
<keyword evidence="11" id="KW-0720">Serine protease</keyword>
<name>A0A372EMH1_9BURK</name>